<dbReference type="InterPro" id="IPR013094">
    <property type="entry name" value="AB_hydrolase_3"/>
</dbReference>
<evidence type="ECO:0000256" key="1">
    <source>
        <dbReference type="ARBA" id="ARBA00022801"/>
    </source>
</evidence>
<evidence type="ECO:0000259" key="2">
    <source>
        <dbReference type="Pfam" id="PF07859"/>
    </source>
</evidence>
<dbReference type="GO" id="GO:0016787">
    <property type="term" value="F:hydrolase activity"/>
    <property type="evidence" value="ECO:0007669"/>
    <property type="project" value="UniProtKB-KW"/>
</dbReference>
<keyword evidence="4" id="KW-1185">Reference proteome</keyword>
<dbReference type="RefSeq" id="WP_147783282.1">
    <property type="nucleotide sequence ID" value="NZ_VRMG01000006.1"/>
</dbReference>
<dbReference type="PANTHER" id="PTHR48081:SF8">
    <property type="entry name" value="ALPHA_BETA HYDROLASE FOLD-3 DOMAIN-CONTAINING PROTEIN-RELATED"/>
    <property type="match status" value="1"/>
</dbReference>
<evidence type="ECO:0000313" key="4">
    <source>
        <dbReference type="Proteomes" id="UP000321379"/>
    </source>
</evidence>
<name>A0A5C8USV6_9MICO</name>
<dbReference type="Gene3D" id="3.40.50.1820">
    <property type="entry name" value="alpha/beta hydrolase"/>
    <property type="match status" value="1"/>
</dbReference>
<keyword evidence="1 3" id="KW-0378">Hydrolase</keyword>
<dbReference type="Pfam" id="PF07859">
    <property type="entry name" value="Abhydrolase_3"/>
    <property type="match status" value="1"/>
</dbReference>
<dbReference type="PANTHER" id="PTHR48081">
    <property type="entry name" value="AB HYDROLASE SUPERFAMILY PROTEIN C4A8.06C"/>
    <property type="match status" value="1"/>
</dbReference>
<protein>
    <submittedName>
        <fullName evidence="3">Alpha/beta hydrolase</fullName>
    </submittedName>
</protein>
<reference evidence="3 4" key="1">
    <citation type="submission" date="2019-08" db="EMBL/GenBank/DDBJ databases">
        <title>Bacterial whole genome sequence for Glaciihabitans sp. CHu50b-6-2.</title>
        <authorList>
            <person name="Jin L."/>
        </authorList>
    </citation>
    <scope>NUCLEOTIDE SEQUENCE [LARGE SCALE GENOMIC DNA]</scope>
    <source>
        <strain evidence="3 4">CHu50b-6-2</strain>
    </source>
</reference>
<accession>A0A5C8USV6</accession>
<comment type="caution">
    <text evidence="3">The sequence shown here is derived from an EMBL/GenBank/DDBJ whole genome shotgun (WGS) entry which is preliminary data.</text>
</comment>
<dbReference type="InterPro" id="IPR050300">
    <property type="entry name" value="GDXG_lipolytic_enzyme"/>
</dbReference>
<sequence length="310" mass="32421">MNADQEPSTFVAALRALEAGTFPVDQRPDVDTASLRARYSDLAEVRLKDVVVPASNGDVAGRLYLPAGDSKGAVVWAHGGSFIGGDIEMPEGNWVALALAARGYSVLSVEYTKALLGVHFPVPSIDLLDSWNWADDHLGFDESPVHLGGASAGGNLAAGVGVRLRDGAGRVPSSLVLAYPVLHDVIPAASAEIRAAVDSLGPEARFPPETVREMNLNYAGSEAALGDPYAFPAHANLAGMPPIFIINSQSDDLRSSGEGFAQQALEAGVDVRVECEPGTVHGHLDRPHSAGGQRSIARIGEWLDGFTVGA</sequence>
<dbReference type="EMBL" id="VRMG01000006">
    <property type="protein sequence ID" value="TXN30600.1"/>
    <property type="molecule type" value="Genomic_DNA"/>
</dbReference>
<evidence type="ECO:0000313" key="3">
    <source>
        <dbReference type="EMBL" id="TXN30600.1"/>
    </source>
</evidence>
<feature type="domain" description="Alpha/beta hydrolase fold-3" evidence="2">
    <location>
        <begin position="74"/>
        <end position="283"/>
    </location>
</feature>
<organism evidence="3 4">
    <name type="scientific">Lacisediminihabitans profunda</name>
    <dbReference type="NCBI Taxonomy" id="2594790"/>
    <lineage>
        <taxon>Bacteria</taxon>
        <taxon>Bacillati</taxon>
        <taxon>Actinomycetota</taxon>
        <taxon>Actinomycetes</taxon>
        <taxon>Micrococcales</taxon>
        <taxon>Microbacteriaceae</taxon>
        <taxon>Lacisediminihabitans</taxon>
    </lineage>
</organism>
<gene>
    <name evidence="3" type="ORF">FVP33_08745</name>
</gene>
<proteinExistence type="predicted"/>
<dbReference type="AlphaFoldDB" id="A0A5C8USV6"/>
<dbReference type="InterPro" id="IPR029058">
    <property type="entry name" value="AB_hydrolase_fold"/>
</dbReference>
<dbReference type="SUPFAM" id="SSF53474">
    <property type="entry name" value="alpha/beta-Hydrolases"/>
    <property type="match status" value="1"/>
</dbReference>
<dbReference type="Proteomes" id="UP000321379">
    <property type="component" value="Unassembled WGS sequence"/>
</dbReference>